<accession>A0ABN8ZYJ7</accession>
<evidence type="ECO:0000313" key="2">
    <source>
        <dbReference type="EMBL" id="CAI9179077.1"/>
    </source>
</evidence>
<protein>
    <submittedName>
        <fullName evidence="2">Uncharacterized protein</fullName>
    </submittedName>
</protein>
<dbReference type="Proteomes" id="UP001176941">
    <property type="component" value="Chromosome 9"/>
</dbReference>
<name>A0ABN8ZYJ7_RANTA</name>
<evidence type="ECO:0000313" key="3">
    <source>
        <dbReference type="Proteomes" id="UP001176941"/>
    </source>
</evidence>
<feature type="region of interest" description="Disordered" evidence="1">
    <location>
        <begin position="47"/>
        <end position="105"/>
    </location>
</feature>
<evidence type="ECO:0000256" key="1">
    <source>
        <dbReference type="SAM" id="MobiDB-lite"/>
    </source>
</evidence>
<keyword evidence="3" id="KW-1185">Reference proteome</keyword>
<dbReference type="EMBL" id="OX459945">
    <property type="protein sequence ID" value="CAI9179077.1"/>
    <property type="molecule type" value="Genomic_DNA"/>
</dbReference>
<sequence length="105" mass="11587">MLGEMVTYNDLIVPHWGVESRACVMTPQTKPGMRTEERNPVLAQLELPALTSRAMTSGRRGRGGENARGGAATDPALSSPPANSLRRQHPRLSPRPEKRSSRYQH</sequence>
<feature type="compositionally biased region" description="Basic and acidic residues" evidence="1">
    <location>
        <begin position="94"/>
        <end position="105"/>
    </location>
</feature>
<organism evidence="2 3">
    <name type="scientific">Rangifer tarandus platyrhynchus</name>
    <name type="common">Svalbard reindeer</name>
    <dbReference type="NCBI Taxonomy" id="3082113"/>
    <lineage>
        <taxon>Eukaryota</taxon>
        <taxon>Metazoa</taxon>
        <taxon>Chordata</taxon>
        <taxon>Craniata</taxon>
        <taxon>Vertebrata</taxon>
        <taxon>Euteleostomi</taxon>
        <taxon>Mammalia</taxon>
        <taxon>Eutheria</taxon>
        <taxon>Laurasiatheria</taxon>
        <taxon>Artiodactyla</taxon>
        <taxon>Ruminantia</taxon>
        <taxon>Pecora</taxon>
        <taxon>Cervidae</taxon>
        <taxon>Odocoileinae</taxon>
        <taxon>Rangifer</taxon>
    </lineage>
</organism>
<reference evidence="2" key="1">
    <citation type="submission" date="2023-04" db="EMBL/GenBank/DDBJ databases">
        <authorList>
            <consortium name="ELIXIR-Norway"/>
        </authorList>
    </citation>
    <scope>NUCLEOTIDE SEQUENCE [LARGE SCALE GENOMIC DNA]</scope>
</reference>
<gene>
    <name evidence="2" type="ORF">MRATA1EN1_LOCUS28039</name>
</gene>
<proteinExistence type="predicted"/>